<evidence type="ECO:0000256" key="2">
    <source>
        <dbReference type="ARBA" id="ARBA00023125"/>
    </source>
</evidence>
<dbReference type="GO" id="GO:0003677">
    <property type="term" value="F:DNA binding"/>
    <property type="evidence" value="ECO:0007669"/>
    <property type="project" value="UniProtKB-UniRule"/>
</dbReference>
<evidence type="ECO:0000256" key="1">
    <source>
        <dbReference type="ARBA" id="ARBA00023015"/>
    </source>
</evidence>
<dbReference type="Pfam" id="PF00440">
    <property type="entry name" value="TetR_N"/>
    <property type="match status" value="1"/>
</dbReference>
<keyword evidence="7" id="KW-1185">Reference proteome</keyword>
<dbReference type="SUPFAM" id="SSF48498">
    <property type="entry name" value="Tetracyclin repressor-like, C-terminal domain"/>
    <property type="match status" value="1"/>
</dbReference>
<dbReference type="PROSITE" id="PS50977">
    <property type="entry name" value="HTH_TETR_2"/>
    <property type="match status" value="1"/>
</dbReference>
<dbReference type="Pfam" id="PF16925">
    <property type="entry name" value="TetR_C_13"/>
    <property type="match status" value="1"/>
</dbReference>
<protein>
    <submittedName>
        <fullName evidence="6">TetR/AcrR family transcriptional regulator</fullName>
    </submittedName>
</protein>
<reference evidence="6 7" key="1">
    <citation type="submission" date="2020-02" db="EMBL/GenBank/DDBJ databases">
        <title>Genome sequence of the type strain CGMCC 1.15528 of Mesorhizobium zhangyense.</title>
        <authorList>
            <person name="Gao J."/>
            <person name="Sun J."/>
        </authorList>
    </citation>
    <scope>NUCLEOTIDE SEQUENCE [LARGE SCALE GENOMIC DNA]</scope>
    <source>
        <strain evidence="6 7">CGMCC 1.15528</strain>
    </source>
</reference>
<dbReference type="Gene3D" id="1.10.10.60">
    <property type="entry name" value="Homeodomain-like"/>
    <property type="match status" value="1"/>
</dbReference>
<dbReference type="PANTHER" id="PTHR47506">
    <property type="entry name" value="TRANSCRIPTIONAL REGULATORY PROTEIN"/>
    <property type="match status" value="1"/>
</dbReference>
<dbReference type="InterPro" id="IPR001647">
    <property type="entry name" value="HTH_TetR"/>
</dbReference>
<feature type="DNA-binding region" description="H-T-H motif" evidence="4">
    <location>
        <begin position="55"/>
        <end position="74"/>
    </location>
</feature>
<feature type="domain" description="HTH tetR-type" evidence="5">
    <location>
        <begin position="32"/>
        <end position="92"/>
    </location>
</feature>
<evidence type="ECO:0000259" key="5">
    <source>
        <dbReference type="PROSITE" id="PS50977"/>
    </source>
</evidence>
<sequence length="225" mass="24225">MIVPYICASDNSRVTIVKNAESVKRARGRPRAFDRQHALETAARTFWRLGYEGASIADLTMALGITPQSLYAAFTSKADLYREALAWYRSDPGANTARTLAEEKDVIVALSRVLTDSAAAFSGDETPPGCMISTAILTCAEENQPIADHVAALRSGALKMFEQRIRGGIKEGQLAADTNIEGLARFIGAIVQGMSVQARDGAKTDELSAIADQAVEYLRTIAAKK</sequence>
<keyword evidence="1" id="KW-0805">Transcription regulation</keyword>
<dbReference type="Gene3D" id="1.10.357.10">
    <property type="entry name" value="Tetracycline Repressor, domain 2"/>
    <property type="match status" value="1"/>
</dbReference>
<dbReference type="PANTHER" id="PTHR47506:SF1">
    <property type="entry name" value="HTH-TYPE TRANSCRIPTIONAL REGULATOR YJDC"/>
    <property type="match status" value="1"/>
</dbReference>
<gene>
    <name evidence="6" type="ORF">G6N74_26720</name>
</gene>
<dbReference type="Proteomes" id="UP000481252">
    <property type="component" value="Unassembled WGS sequence"/>
</dbReference>
<evidence type="ECO:0000256" key="4">
    <source>
        <dbReference type="PROSITE-ProRule" id="PRU00335"/>
    </source>
</evidence>
<dbReference type="InterPro" id="IPR036271">
    <property type="entry name" value="Tet_transcr_reg_TetR-rel_C_sf"/>
</dbReference>
<keyword evidence="2 4" id="KW-0238">DNA-binding</keyword>
<accession>A0A7C9RBD3</accession>
<name>A0A7C9RBD3_9HYPH</name>
<evidence type="ECO:0000313" key="7">
    <source>
        <dbReference type="Proteomes" id="UP000481252"/>
    </source>
</evidence>
<dbReference type="RefSeq" id="WP_165121042.1">
    <property type="nucleotide sequence ID" value="NZ_JAAKZG010000018.1"/>
</dbReference>
<proteinExistence type="predicted"/>
<evidence type="ECO:0000313" key="6">
    <source>
        <dbReference type="EMBL" id="NGN44656.1"/>
    </source>
</evidence>
<dbReference type="SUPFAM" id="SSF46689">
    <property type="entry name" value="Homeodomain-like"/>
    <property type="match status" value="1"/>
</dbReference>
<comment type="caution">
    <text evidence="6">The sequence shown here is derived from an EMBL/GenBank/DDBJ whole genome shotgun (WGS) entry which is preliminary data.</text>
</comment>
<organism evidence="6 7">
    <name type="scientific">Mesorhizobium zhangyense</name>
    <dbReference type="NCBI Taxonomy" id="1776730"/>
    <lineage>
        <taxon>Bacteria</taxon>
        <taxon>Pseudomonadati</taxon>
        <taxon>Pseudomonadota</taxon>
        <taxon>Alphaproteobacteria</taxon>
        <taxon>Hyphomicrobiales</taxon>
        <taxon>Phyllobacteriaceae</taxon>
        <taxon>Mesorhizobium</taxon>
    </lineage>
</organism>
<dbReference type="InterPro" id="IPR011075">
    <property type="entry name" value="TetR_C"/>
</dbReference>
<dbReference type="InterPro" id="IPR009057">
    <property type="entry name" value="Homeodomain-like_sf"/>
</dbReference>
<evidence type="ECO:0000256" key="3">
    <source>
        <dbReference type="ARBA" id="ARBA00023163"/>
    </source>
</evidence>
<keyword evidence="3" id="KW-0804">Transcription</keyword>
<dbReference type="AlphaFoldDB" id="A0A7C9RBD3"/>
<dbReference type="EMBL" id="JAAKZG010000018">
    <property type="protein sequence ID" value="NGN44656.1"/>
    <property type="molecule type" value="Genomic_DNA"/>
</dbReference>